<comment type="similarity">
    <text evidence="1">Belongs to the glycosyl hydrolase 13 family.</text>
</comment>
<dbReference type="CDD" id="cd11333">
    <property type="entry name" value="AmyAc_SI_OligoGlu_DGase"/>
    <property type="match status" value="1"/>
</dbReference>
<evidence type="ECO:0000256" key="3">
    <source>
        <dbReference type="ARBA" id="ARBA00023295"/>
    </source>
</evidence>
<comment type="caution">
    <text evidence="5">The sequence shown here is derived from an EMBL/GenBank/DDBJ whole genome shotgun (WGS) entry which is preliminary data.</text>
</comment>
<accession>A0A0R1QVQ0</accession>
<dbReference type="Gene3D" id="2.60.40.1180">
    <property type="entry name" value="Golgi alpha-mannosidase II"/>
    <property type="match status" value="1"/>
</dbReference>
<dbReference type="PANTHER" id="PTHR10357:SF179">
    <property type="entry name" value="NEUTRAL AND BASIC AMINO ACID TRANSPORT PROTEIN RBAT"/>
    <property type="match status" value="1"/>
</dbReference>
<dbReference type="PATRIC" id="fig|1423805.4.peg.1316"/>
<evidence type="ECO:0000256" key="1">
    <source>
        <dbReference type="ARBA" id="ARBA00008061"/>
    </source>
</evidence>
<dbReference type="EMBL" id="AZFC01000015">
    <property type="protein sequence ID" value="KRL48816.1"/>
    <property type="molecule type" value="Genomic_DNA"/>
</dbReference>
<dbReference type="InterPro" id="IPR017853">
    <property type="entry name" value="GH"/>
</dbReference>
<dbReference type="SUPFAM" id="SSF51445">
    <property type="entry name" value="(Trans)glycosidases"/>
    <property type="match status" value="1"/>
</dbReference>
<proteinExistence type="inferred from homology"/>
<dbReference type="Gene3D" id="3.90.400.10">
    <property type="entry name" value="Oligo-1,6-glucosidase, Domain 2"/>
    <property type="match status" value="1"/>
</dbReference>
<evidence type="ECO:0000313" key="5">
    <source>
        <dbReference type="EMBL" id="KRL48816.1"/>
    </source>
</evidence>
<dbReference type="Proteomes" id="UP000051835">
    <property type="component" value="Unassembled WGS sequence"/>
</dbReference>
<dbReference type="InterPro" id="IPR045857">
    <property type="entry name" value="O16G_dom_2"/>
</dbReference>
<dbReference type="Gene3D" id="3.20.20.80">
    <property type="entry name" value="Glycosidases"/>
    <property type="match status" value="1"/>
</dbReference>
<dbReference type="PANTHER" id="PTHR10357">
    <property type="entry name" value="ALPHA-AMYLASE FAMILY MEMBER"/>
    <property type="match status" value="1"/>
</dbReference>
<gene>
    <name evidence="5" type="ORF">FD37_GL001283</name>
</gene>
<evidence type="ECO:0000256" key="2">
    <source>
        <dbReference type="ARBA" id="ARBA00022801"/>
    </source>
</evidence>
<keyword evidence="3" id="KW-0326">Glycosidase</keyword>
<dbReference type="FunFam" id="3.90.400.10:FF:000002">
    <property type="entry name" value="Sucrose isomerase"/>
    <property type="match status" value="1"/>
</dbReference>
<keyword evidence="2 5" id="KW-0378">Hydrolase</keyword>
<feature type="domain" description="Glycosyl hydrolase family 13 catalytic" evidence="4">
    <location>
        <begin position="38"/>
        <end position="431"/>
    </location>
</feature>
<dbReference type="SMART" id="SM00642">
    <property type="entry name" value="Aamy"/>
    <property type="match status" value="1"/>
</dbReference>
<dbReference type="SUPFAM" id="SSF51011">
    <property type="entry name" value="Glycosyl hydrolase domain"/>
    <property type="match status" value="1"/>
</dbReference>
<dbReference type="Pfam" id="PF00128">
    <property type="entry name" value="Alpha-amylase"/>
    <property type="match status" value="1"/>
</dbReference>
<dbReference type="InterPro" id="IPR013780">
    <property type="entry name" value="Glyco_hydro_b"/>
</dbReference>
<dbReference type="FunFam" id="3.20.20.80:FF:000064">
    <property type="entry name" value="Oligo-1,6-glucosidase"/>
    <property type="match status" value="1"/>
</dbReference>
<dbReference type="GO" id="GO:0009313">
    <property type="term" value="P:oligosaccharide catabolic process"/>
    <property type="evidence" value="ECO:0007669"/>
    <property type="project" value="TreeGrafter"/>
</dbReference>
<protein>
    <submittedName>
        <fullName evidence="5">Trehalose-6-phosphate hydrolase</fullName>
    </submittedName>
</protein>
<name>A0A0R1QVQ0_9LACO</name>
<dbReference type="GO" id="GO:0004556">
    <property type="term" value="F:alpha-amylase activity"/>
    <property type="evidence" value="ECO:0007669"/>
    <property type="project" value="TreeGrafter"/>
</dbReference>
<dbReference type="InterPro" id="IPR006047">
    <property type="entry name" value="GH13_cat_dom"/>
</dbReference>
<dbReference type="AlphaFoldDB" id="A0A0R1QVQ0"/>
<evidence type="ECO:0000259" key="4">
    <source>
        <dbReference type="SMART" id="SM00642"/>
    </source>
</evidence>
<reference evidence="5 6" key="1">
    <citation type="journal article" date="2015" name="Genome Announc.">
        <title>Expanding the biotechnology potential of lactobacilli through comparative genomics of 213 strains and associated genera.</title>
        <authorList>
            <person name="Sun Z."/>
            <person name="Harris H.M."/>
            <person name="McCann A."/>
            <person name="Guo C."/>
            <person name="Argimon S."/>
            <person name="Zhang W."/>
            <person name="Yang X."/>
            <person name="Jeffery I.B."/>
            <person name="Cooney J.C."/>
            <person name="Kagawa T.F."/>
            <person name="Liu W."/>
            <person name="Song Y."/>
            <person name="Salvetti E."/>
            <person name="Wrobel A."/>
            <person name="Rasinkangas P."/>
            <person name="Parkhill J."/>
            <person name="Rea M.C."/>
            <person name="O'Sullivan O."/>
            <person name="Ritari J."/>
            <person name="Douillard F.P."/>
            <person name="Paul Ross R."/>
            <person name="Yang R."/>
            <person name="Briner A.E."/>
            <person name="Felis G.E."/>
            <person name="de Vos W.M."/>
            <person name="Barrangou R."/>
            <person name="Klaenhammer T.R."/>
            <person name="Caufield P.W."/>
            <person name="Cui Y."/>
            <person name="Zhang H."/>
            <person name="O'Toole P.W."/>
        </authorList>
    </citation>
    <scope>NUCLEOTIDE SEQUENCE [LARGE SCALE GENOMIC DNA]</scope>
    <source>
        <strain evidence="5 6">DSM 15429</strain>
    </source>
</reference>
<organism evidence="5 6">
    <name type="scientific">Levilactobacillus spicheri DSM 15429</name>
    <dbReference type="NCBI Taxonomy" id="1423805"/>
    <lineage>
        <taxon>Bacteria</taxon>
        <taxon>Bacillati</taxon>
        <taxon>Bacillota</taxon>
        <taxon>Bacilli</taxon>
        <taxon>Lactobacillales</taxon>
        <taxon>Lactobacillaceae</taxon>
        <taxon>Levilactobacillus</taxon>
    </lineage>
</organism>
<sequence>MEANAIFDCRENNRLNSSHERKKNMTATEWWRQAVGYEIYPQSFFDSNHDGIGDLPGIQSKVAYLQSLGVDFVWLASFYPSGHVDSGYDVTDYRNVDPQFGTLADFDALVTALHAVNIKVVIDLALNHTSIQHPWFQAAQRDRTSAYHDYYIWRDSDGTTLPNNWESVFGTSAWTPNPATGEAYLHSFAPEQPDLNWENPAVQREMADIVQWWANRHVDGFRFDGVTHLKKCADFADVAHPRTDYYRDLAGVGPYLAALRPVLQRNHLVAIGEAGGIDMATAKQWLDPENGYFDLLLEFDHVHFWETAEPKLPVADLRANMSKWQVALEGYAWNALFIENHDLPRAVSYYGDGTAYPRRSAQALGMWYMLMKGTPFIYQGQELGLPNAHFKRLDDYRDLDSLNYYHRQLAAGVPETAILAQLATKSRDNARTPLPWTPDEYGGFSTHQPWIGLTPGLATRNVATEQQDPHSVLTFYQQLIQFKKAIPALQSGRYELIDTQDNQLYVYRRTLNGDNWQVVVNMSSQVATTQEFDLTASELILTNLRVDADSDDQVIQPWEARLYHLRKVEQ</sequence>
<evidence type="ECO:0000313" key="6">
    <source>
        <dbReference type="Proteomes" id="UP000051835"/>
    </source>
</evidence>